<gene>
    <name evidence="2" type="ORF">ACFOOI_10200</name>
</gene>
<dbReference type="InterPro" id="IPR041489">
    <property type="entry name" value="PDZ_6"/>
</dbReference>
<evidence type="ECO:0000259" key="1">
    <source>
        <dbReference type="PROSITE" id="PS50106"/>
    </source>
</evidence>
<dbReference type="Pfam" id="PF17820">
    <property type="entry name" value="PDZ_6"/>
    <property type="match status" value="1"/>
</dbReference>
<dbReference type="Proteomes" id="UP001595616">
    <property type="component" value="Unassembled WGS sequence"/>
</dbReference>
<dbReference type="RefSeq" id="WP_379837661.1">
    <property type="nucleotide sequence ID" value="NZ_JBHRYQ010000001.1"/>
</dbReference>
<reference evidence="3" key="1">
    <citation type="journal article" date="2019" name="Int. J. Syst. Evol. Microbiol.">
        <title>The Global Catalogue of Microorganisms (GCM) 10K type strain sequencing project: providing services to taxonomists for standard genome sequencing and annotation.</title>
        <authorList>
            <consortium name="The Broad Institute Genomics Platform"/>
            <consortium name="The Broad Institute Genome Sequencing Center for Infectious Disease"/>
            <person name="Wu L."/>
            <person name="Ma J."/>
        </authorList>
    </citation>
    <scope>NUCLEOTIDE SEQUENCE [LARGE SCALE GENOMIC DNA]</scope>
    <source>
        <strain evidence="3">CECT 7956</strain>
    </source>
</reference>
<dbReference type="SMART" id="SM00245">
    <property type="entry name" value="TSPc"/>
    <property type="match status" value="1"/>
</dbReference>
<comment type="caution">
    <text evidence="2">The sequence shown here is derived from an EMBL/GenBank/DDBJ whole genome shotgun (WGS) entry which is preliminary data.</text>
</comment>
<dbReference type="Pfam" id="PF18294">
    <property type="entry name" value="Pept_S41_N"/>
    <property type="match status" value="1"/>
</dbReference>
<dbReference type="InterPro" id="IPR005151">
    <property type="entry name" value="Tail-specific_protease"/>
</dbReference>
<dbReference type="EMBL" id="JBHRYQ010000001">
    <property type="protein sequence ID" value="MFC3811026.1"/>
    <property type="molecule type" value="Genomic_DNA"/>
</dbReference>
<evidence type="ECO:0000313" key="3">
    <source>
        <dbReference type="Proteomes" id="UP001595616"/>
    </source>
</evidence>
<evidence type="ECO:0000313" key="2">
    <source>
        <dbReference type="EMBL" id="MFC3811026.1"/>
    </source>
</evidence>
<dbReference type="Gene3D" id="2.30.42.10">
    <property type="match status" value="1"/>
</dbReference>
<dbReference type="PANTHER" id="PTHR32060:SF30">
    <property type="entry name" value="CARBOXY-TERMINAL PROCESSING PROTEASE CTPA"/>
    <property type="match status" value="1"/>
</dbReference>
<dbReference type="PROSITE" id="PS50106">
    <property type="entry name" value="PDZ"/>
    <property type="match status" value="1"/>
</dbReference>
<dbReference type="PROSITE" id="PS51257">
    <property type="entry name" value="PROKAR_LIPOPROTEIN"/>
    <property type="match status" value="1"/>
</dbReference>
<dbReference type="InterPro" id="IPR001478">
    <property type="entry name" value="PDZ"/>
</dbReference>
<sequence>MNKVRVLLLGVTVLVSFSCKKLTEVFPKETEVVTTPNPNAEVNAWIYEQLKTYYLWESQMKTEANSNKLLAPAVYFDSLLVKPGVLDRFSWIQDDVTALTNSLNGVNKVLGVRFTPFYANNAQTKVALSIAYAIKGSPADLAGIKRGDFITKVNGVELTIDNYSTALNNDNLKLTLGNYVNGEVVSGTTELNVTKAEVQTDPIQYSTVLTVGTKKVGYLVYTQFLTQYDNAIRAVFKEFKDKGVNELVLDLRYNGGGYISSSNIISSLIVKNLKPGTLMSSQEWNTALTKAYKAQYGQNVFDTNWLNEPNNLGTLNRVYILTSRGTASASELIINNLKPFMDVILVGDNTYGKNVGSITLSDDKKRWAWGMQPIVLKTTNALGQSDYGTVDGFTPTIKVEDRTIPFKPFGDPNETLLKAALGHMNGNTMASVPNAKISAAKQVNVLSRTSILDNPKTEINDMWIDKLPGHK</sequence>
<dbReference type="Gene3D" id="3.30.750.170">
    <property type="match status" value="1"/>
</dbReference>
<accession>A0ABV7YYB7</accession>
<dbReference type="InterPro" id="IPR041613">
    <property type="entry name" value="Pept_S41_N"/>
</dbReference>
<keyword evidence="3" id="KW-1185">Reference proteome</keyword>
<protein>
    <submittedName>
        <fullName evidence="2">S41 family peptidase</fullName>
    </submittedName>
</protein>
<name>A0ABV7YYB7_9BACT</name>
<dbReference type="Pfam" id="PF03572">
    <property type="entry name" value="Peptidase_S41"/>
    <property type="match status" value="1"/>
</dbReference>
<dbReference type="PANTHER" id="PTHR32060">
    <property type="entry name" value="TAIL-SPECIFIC PROTEASE"/>
    <property type="match status" value="1"/>
</dbReference>
<dbReference type="Gene3D" id="3.90.226.10">
    <property type="entry name" value="2-enoyl-CoA Hydratase, Chain A, domain 1"/>
    <property type="match status" value="1"/>
</dbReference>
<dbReference type="SUPFAM" id="SSF52096">
    <property type="entry name" value="ClpP/crotonase"/>
    <property type="match status" value="1"/>
</dbReference>
<dbReference type="InterPro" id="IPR036034">
    <property type="entry name" value="PDZ_sf"/>
</dbReference>
<proteinExistence type="predicted"/>
<organism evidence="2 3">
    <name type="scientific">Lacihabitans lacunae</name>
    <dbReference type="NCBI Taxonomy" id="1028214"/>
    <lineage>
        <taxon>Bacteria</taxon>
        <taxon>Pseudomonadati</taxon>
        <taxon>Bacteroidota</taxon>
        <taxon>Cytophagia</taxon>
        <taxon>Cytophagales</taxon>
        <taxon>Leadbetterellaceae</taxon>
        <taxon>Lacihabitans</taxon>
    </lineage>
</organism>
<dbReference type="InterPro" id="IPR029045">
    <property type="entry name" value="ClpP/crotonase-like_dom_sf"/>
</dbReference>
<feature type="domain" description="PDZ" evidence="1">
    <location>
        <begin position="96"/>
        <end position="176"/>
    </location>
</feature>
<dbReference type="CDD" id="cd07561">
    <property type="entry name" value="Peptidase_S41_CPP_like"/>
    <property type="match status" value="1"/>
</dbReference>